<dbReference type="InterPro" id="IPR006047">
    <property type="entry name" value="GH13_cat_dom"/>
</dbReference>
<dbReference type="RefSeq" id="XP_049264104.1">
    <property type="nucleotide sequence ID" value="XM_049406391.1"/>
</dbReference>
<dbReference type="CDD" id="cd11333">
    <property type="entry name" value="AmyAc_SI_OligoGlu_DGase"/>
    <property type="match status" value="1"/>
</dbReference>
<dbReference type="GO" id="GO:0004556">
    <property type="term" value="F:alpha-amylase activity"/>
    <property type="evidence" value="ECO:0007669"/>
    <property type="project" value="TreeGrafter"/>
</dbReference>
<dbReference type="FunFam" id="3.20.20.80:FF:000087">
    <property type="entry name" value="Oligo-1,6-glucosidase IMA1"/>
    <property type="match status" value="1"/>
</dbReference>
<keyword evidence="11" id="KW-1185">Reference proteome</keyword>
<keyword evidence="4" id="KW-0378">Hydrolase</keyword>
<evidence type="ECO:0000256" key="8">
    <source>
        <dbReference type="ARBA" id="ARBA00073730"/>
    </source>
</evidence>
<proteinExistence type="inferred from homology"/>
<organism evidence="10 11">
    <name type="scientific">[Candida] subhashii</name>
    <dbReference type="NCBI Taxonomy" id="561895"/>
    <lineage>
        <taxon>Eukaryota</taxon>
        <taxon>Fungi</taxon>
        <taxon>Dikarya</taxon>
        <taxon>Ascomycota</taxon>
        <taxon>Saccharomycotina</taxon>
        <taxon>Pichiomycetes</taxon>
        <taxon>Debaryomycetaceae</taxon>
        <taxon>Spathaspora</taxon>
    </lineage>
</organism>
<dbReference type="PANTHER" id="PTHR10357">
    <property type="entry name" value="ALPHA-AMYLASE FAMILY MEMBER"/>
    <property type="match status" value="1"/>
</dbReference>
<dbReference type="SMART" id="SM00642">
    <property type="entry name" value="Aamy"/>
    <property type="match status" value="1"/>
</dbReference>
<dbReference type="GO" id="GO:0004574">
    <property type="term" value="F:oligo-1,6-glucosidase activity"/>
    <property type="evidence" value="ECO:0007669"/>
    <property type="project" value="TreeGrafter"/>
</dbReference>
<dbReference type="GO" id="GO:0000025">
    <property type="term" value="P:maltose catabolic process"/>
    <property type="evidence" value="ECO:0007669"/>
    <property type="project" value="TreeGrafter"/>
</dbReference>
<dbReference type="PANTHER" id="PTHR10357:SF179">
    <property type="entry name" value="NEUTRAL AND BASIC AMINO ACID TRANSPORT PROTEIN RBAT"/>
    <property type="match status" value="1"/>
</dbReference>
<dbReference type="GO" id="GO:0033934">
    <property type="term" value="F:glucan 1,4-alpha-maltotriohydrolase activity"/>
    <property type="evidence" value="ECO:0007669"/>
    <property type="project" value="TreeGrafter"/>
</dbReference>
<evidence type="ECO:0000256" key="1">
    <source>
        <dbReference type="ARBA" id="ARBA00001657"/>
    </source>
</evidence>
<evidence type="ECO:0000256" key="2">
    <source>
        <dbReference type="ARBA" id="ARBA00008061"/>
    </source>
</evidence>
<dbReference type="GeneID" id="73469422"/>
<accession>A0A8J5UPY5</accession>
<evidence type="ECO:0000313" key="11">
    <source>
        <dbReference type="Proteomes" id="UP000694255"/>
    </source>
</evidence>
<dbReference type="FunFam" id="3.20.20.80:FF:000064">
    <property type="entry name" value="Oligo-1,6-glucosidase"/>
    <property type="match status" value="1"/>
</dbReference>
<gene>
    <name evidence="10" type="ORF">J8A68_002621</name>
</gene>
<dbReference type="FunFam" id="3.90.400.10:FF:000003">
    <property type="entry name" value="Probable alpha-glucosidase (Maltase)"/>
    <property type="match status" value="1"/>
</dbReference>
<dbReference type="EC" id="3.2.1.20" evidence="3"/>
<evidence type="ECO:0000256" key="3">
    <source>
        <dbReference type="ARBA" id="ARBA00012741"/>
    </source>
</evidence>
<comment type="similarity">
    <text evidence="2">Belongs to the glycosyl hydrolase 13 family.</text>
</comment>
<dbReference type="GO" id="GO:0005987">
    <property type="term" value="P:sucrose catabolic process"/>
    <property type="evidence" value="ECO:0007669"/>
    <property type="project" value="TreeGrafter"/>
</dbReference>
<evidence type="ECO:0000256" key="7">
    <source>
        <dbReference type="ARBA" id="ARBA00041343"/>
    </source>
</evidence>
<dbReference type="GO" id="GO:0004558">
    <property type="term" value="F:alpha-1,4-glucosidase activity"/>
    <property type="evidence" value="ECO:0007669"/>
    <property type="project" value="UniProtKB-EC"/>
</dbReference>
<name>A0A8J5UPY5_9ASCO</name>
<evidence type="ECO:0000256" key="6">
    <source>
        <dbReference type="ARBA" id="ARBA00026248"/>
    </source>
</evidence>
<sequence length="569" mass="66324">MIDEKWWKEATVYQIWPTSYKDSNGDGVGDIPGVTSTLPYLQELGIDVVWLSPMYDSPMNDFGYDISDYENVYPGFGTLQDMDTLIQECHSRGMKIILDLVINHTSDQHAWFKESRLSKDNAKRDWYIWKPPRYDSEGNRHPPNNWGSYFSGSAWKYDELTNEYYLHLFAESQPDLNWENEDTRQAIFQSAIKFWLDRGVDGFRIDTAGMYSKHQGFKDAPIKFADIEFQPCKIYHQHGPRIHEFHKAIADLMKPFDVMTVGEVGHSTREESLKYVSAKECEMNMMFLFDVVELGTDPADRFRMHEFNLLNFKKAVKTQGEFIEGTDAWSTVFIENHDFPRSISRFGNDSPEFRIASGKALAMLQCCLTGTEFIFQGQEIGMVNVPKDWTIDDYKDIGTLNYYKQFLELNPNADAKQLNELMKKINLLARDNARTPMQWDSTPNAGFTSGTPWMRVNDNYQKINVKNESCNPDSLLSFWKKMIQLRKQYKDVFIYGHFKILDFENPKLFTFLKEGKDRTTYTVINFSTEEVEFEKLVNEDLEFLQSTSSSIKSNDKLSPYEGRVYLLKH</sequence>
<reference evidence="10 11" key="1">
    <citation type="journal article" date="2021" name="DNA Res.">
        <title>Genome analysis of Candida subhashii reveals its hybrid nature and dual mitochondrial genome conformations.</title>
        <authorList>
            <person name="Mixao V."/>
            <person name="Hegedusova E."/>
            <person name="Saus E."/>
            <person name="Pryszcz L.P."/>
            <person name="Cillingova A."/>
            <person name="Nosek J."/>
            <person name="Gabaldon T."/>
        </authorList>
    </citation>
    <scope>NUCLEOTIDE SEQUENCE [LARGE SCALE GENOMIC DNA]</scope>
    <source>
        <strain evidence="10 11">CBS 10753</strain>
    </source>
</reference>
<dbReference type="AlphaFoldDB" id="A0A8J5UPY5"/>
<comment type="catalytic activity">
    <reaction evidence="1">
        <text>Hydrolysis of terminal, non-reducing (1-&gt;4)-linked alpha-D-glucose residues with release of alpha-D-glucose.</text>
        <dbReference type="EC" id="3.2.1.20"/>
    </reaction>
</comment>
<evidence type="ECO:0000256" key="5">
    <source>
        <dbReference type="ARBA" id="ARBA00023295"/>
    </source>
</evidence>
<protein>
    <recommendedName>
        <fullName evidence="8">Alpha-glucosidase</fullName>
        <ecNumber evidence="3">3.2.1.20</ecNumber>
    </recommendedName>
    <alternativeName>
        <fullName evidence="7">Maltase</fullName>
    </alternativeName>
</protein>
<dbReference type="GO" id="GO:0004575">
    <property type="term" value="F:sucrose alpha-glucosidase activity"/>
    <property type="evidence" value="ECO:0007669"/>
    <property type="project" value="TreeGrafter"/>
</dbReference>
<evidence type="ECO:0000259" key="9">
    <source>
        <dbReference type="SMART" id="SM00642"/>
    </source>
</evidence>
<dbReference type="Pfam" id="PF00128">
    <property type="entry name" value="Alpha-amylase"/>
    <property type="match status" value="1"/>
</dbReference>
<dbReference type="OrthoDB" id="1740265at2759"/>
<evidence type="ECO:0000256" key="4">
    <source>
        <dbReference type="ARBA" id="ARBA00022801"/>
    </source>
</evidence>
<keyword evidence="6" id="KW-0462">Maltose metabolism</keyword>
<dbReference type="EMBL" id="JAGSYN010000115">
    <property type="protein sequence ID" value="KAG7663872.1"/>
    <property type="molecule type" value="Genomic_DNA"/>
</dbReference>
<evidence type="ECO:0000313" key="10">
    <source>
        <dbReference type="EMBL" id="KAG7663872.1"/>
    </source>
</evidence>
<keyword evidence="5" id="KW-0326">Glycosidase</keyword>
<dbReference type="Proteomes" id="UP000694255">
    <property type="component" value="Unassembled WGS sequence"/>
</dbReference>
<comment type="caution">
    <text evidence="10">The sequence shown here is derived from an EMBL/GenBank/DDBJ whole genome shotgun (WGS) entry which is preliminary data.</text>
</comment>
<feature type="domain" description="Glycosyl hydrolase family 13 catalytic" evidence="9">
    <location>
        <begin position="14"/>
        <end position="434"/>
    </location>
</feature>